<dbReference type="SUPFAM" id="SSF55961">
    <property type="entry name" value="Bet v1-like"/>
    <property type="match status" value="1"/>
</dbReference>
<dbReference type="PANTHER" id="PTHR33824:SF7">
    <property type="entry name" value="POLYKETIDE CYCLASE_DEHYDRASE AND LIPID TRANSPORT SUPERFAMILY PROTEIN"/>
    <property type="match status" value="1"/>
</dbReference>
<dbReference type="InterPro" id="IPR005031">
    <property type="entry name" value="COQ10_START"/>
</dbReference>
<evidence type="ECO:0000313" key="3">
    <source>
        <dbReference type="Proteomes" id="UP000008141"/>
    </source>
</evidence>
<dbReference type="OrthoDB" id="47798at2759"/>
<dbReference type="Gene3D" id="3.30.530.20">
    <property type="match status" value="1"/>
</dbReference>
<feature type="domain" description="Coenzyme Q-binding protein COQ10 START" evidence="1">
    <location>
        <begin position="8"/>
        <end position="132"/>
    </location>
</feature>
<name>E1ZGM3_CHLVA</name>
<dbReference type="KEGG" id="cvr:CHLNCDRAFT_23945"/>
<reference evidence="2 3" key="1">
    <citation type="journal article" date="2010" name="Plant Cell">
        <title>The Chlorella variabilis NC64A genome reveals adaptation to photosymbiosis, coevolution with viruses, and cryptic sex.</title>
        <authorList>
            <person name="Blanc G."/>
            <person name="Duncan G."/>
            <person name="Agarkova I."/>
            <person name="Borodovsky M."/>
            <person name="Gurnon J."/>
            <person name="Kuo A."/>
            <person name="Lindquist E."/>
            <person name="Lucas S."/>
            <person name="Pangilinan J."/>
            <person name="Polle J."/>
            <person name="Salamov A."/>
            <person name="Terry A."/>
            <person name="Yamada T."/>
            <person name="Dunigan D.D."/>
            <person name="Grigoriev I.V."/>
            <person name="Claverie J.M."/>
            <person name="Van Etten J.L."/>
        </authorList>
    </citation>
    <scope>NUCLEOTIDE SEQUENCE [LARGE SCALE GENOMIC DNA]</scope>
    <source>
        <strain evidence="2 3">NC64A</strain>
    </source>
</reference>
<dbReference type="eggNOG" id="ENOG502QSDH">
    <property type="taxonomic scope" value="Eukaryota"/>
</dbReference>
<dbReference type="GeneID" id="17354186"/>
<evidence type="ECO:0000313" key="2">
    <source>
        <dbReference type="EMBL" id="EFN54960.1"/>
    </source>
</evidence>
<dbReference type="Pfam" id="PF03364">
    <property type="entry name" value="Polyketide_cyc"/>
    <property type="match status" value="1"/>
</dbReference>
<evidence type="ECO:0000259" key="1">
    <source>
        <dbReference type="Pfam" id="PF03364"/>
    </source>
</evidence>
<dbReference type="InterPro" id="IPR023393">
    <property type="entry name" value="START-like_dom_sf"/>
</dbReference>
<accession>E1ZGM3</accession>
<feature type="non-terminal residue" evidence="2">
    <location>
        <position position="1"/>
    </location>
</feature>
<dbReference type="InterPro" id="IPR047137">
    <property type="entry name" value="ORF3"/>
</dbReference>
<dbReference type="FunCoup" id="E1ZGM3">
    <property type="interactions" value="449"/>
</dbReference>
<protein>
    <recommendedName>
        <fullName evidence="1">Coenzyme Q-binding protein COQ10 START domain-containing protein</fullName>
    </recommendedName>
</protein>
<dbReference type="EMBL" id="GL433846">
    <property type="protein sequence ID" value="EFN54960.1"/>
    <property type="molecule type" value="Genomic_DNA"/>
</dbReference>
<dbReference type="PANTHER" id="PTHR33824">
    <property type="entry name" value="POLYKETIDE CYCLASE/DEHYDRASE AND LIPID TRANSPORT SUPERFAMILY PROTEIN"/>
    <property type="match status" value="1"/>
</dbReference>
<organism evidence="3">
    <name type="scientific">Chlorella variabilis</name>
    <name type="common">Green alga</name>
    <dbReference type="NCBI Taxonomy" id="554065"/>
    <lineage>
        <taxon>Eukaryota</taxon>
        <taxon>Viridiplantae</taxon>
        <taxon>Chlorophyta</taxon>
        <taxon>core chlorophytes</taxon>
        <taxon>Trebouxiophyceae</taxon>
        <taxon>Chlorellales</taxon>
        <taxon>Chlorellaceae</taxon>
        <taxon>Chlorella clade</taxon>
        <taxon>Chlorella</taxon>
    </lineage>
</organism>
<dbReference type="RefSeq" id="XP_005847062.1">
    <property type="nucleotide sequence ID" value="XM_005847000.1"/>
</dbReference>
<dbReference type="InParanoid" id="E1ZGM3"/>
<dbReference type="STRING" id="554065.E1ZGM3"/>
<keyword evidence="3" id="KW-1185">Reference proteome</keyword>
<dbReference type="Proteomes" id="UP000008141">
    <property type="component" value="Unassembled WGS sequence"/>
</dbReference>
<sequence length="150" mass="17281">CSAQIDCDVPLEEAFALWEDRERIPLWMPWITSVKVQADDPRMSRWTLSTFQFNRQWEFSWMALNMTPLKHQKIHWRSVPGTVGGSLGGQIRFLRKGQQRCTVKLTISYEVPNAMAPFANLLTPVVEGVLQADMQRFAEYAVQHRASTKA</sequence>
<gene>
    <name evidence="2" type="ORF">CHLNCDRAFT_23945</name>
</gene>
<dbReference type="AlphaFoldDB" id="E1ZGM3"/>
<dbReference type="OMA" id="SAMVETD"/>
<proteinExistence type="predicted"/>